<dbReference type="Proteomes" id="UP000050836">
    <property type="component" value="Unassembled WGS sequence"/>
</dbReference>
<dbReference type="SMART" id="SM00960">
    <property type="entry name" value="Robl_LC7"/>
    <property type="match status" value="1"/>
</dbReference>
<feature type="domain" description="Roadblock/LAMTOR2" evidence="1">
    <location>
        <begin position="24"/>
        <end position="126"/>
    </location>
</feature>
<dbReference type="RefSeq" id="WP_054657522.1">
    <property type="nucleotide sequence ID" value="NZ_BAZI01000025.1"/>
</dbReference>
<proteinExistence type="predicted"/>
<dbReference type="AlphaFoldDB" id="A0A0R0AB30"/>
<keyword evidence="3" id="KW-1185">Reference proteome</keyword>
<dbReference type="SUPFAM" id="SSF103196">
    <property type="entry name" value="Roadblock/LC7 domain"/>
    <property type="match status" value="1"/>
</dbReference>
<name>A0A0R0AB30_9GAMM</name>
<dbReference type="Gene3D" id="3.30.450.30">
    <property type="entry name" value="Dynein light chain 2a, cytoplasmic"/>
    <property type="match status" value="1"/>
</dbReference>
<dbReference type="EMBL" id="LLXS01000046">
    <property type="protein sequence ID" value="KRG39306.1"/>
    <property type="molecule type" value="Genomic_DNA"/>
</dbReference>
<dbReference type="Pfam" id="PF03259">
    <property type="entry name" value="Robl_LC7"/>
    <property type="match status" value="1"/>
</dbReference>
<evidence type="ECO:0000313" key="3">
    <source>
        <dbReference type="Proteomes" id="UP000050836"/>
    </source>
</evidence>
<gene>
    <name evidence="2" type="ORF">ARC78_14625</name>
</gene>
<accession>A0A0R0AB30</accession>
<reference evidence="2 3" key="1">
    <citation type="submission" date="2015-10" db="EMBL/GenBank/DDBJ databases">
        <title>Genome sequencing and analysis of members of genus Stenotrophomonas.</title>
        <authorList>
            <person name="Patil P.P."/>
            <person name="Midha S."/>
            <person name="Patil P.B."/>
        </authorList>
    </citation>
    <scope>NUCLEOTIDE SEQUENCE [LARGE SCALE GENOMIC DNA]</scope>
    <source>
        <strain evidence="2 3">JCM 9942</strain>
    </source>
</reference>
<evidence type="ECO:0000259" key="1">
    <source>
        <dbReference type="SMART" id="SM00960"/>
    </source>
</evidence>
<dbReference type="InterPro" id="IPR004942">
    <property type="entry name" value="Roadblock/LAMTOR2_dom"/>
</dbReference>
<organism evidence="2 3">
    <name type="scientific">Stenotrophomonas pictorum JCM 9942</name>
    <dbReference type="NCBI Taxonomy" id="1236960"/>
    <lineage>
        <taxon>Bacteria</taxon>
        <taxon>Pseudomonadati</taxon>
        <taxon>Pseudomonadota</taxon>
        <taxon>Gammaproteobacteria</taxon>
        <taxon>Lysobacterales</taxon>
        <taxon>Lysobacteraceae</taxon>
        <taxon>Stenotrophomonas</taxon>
    </lineage>
</organism>
<sequence>MTLLPPVSSRPAFSAPALPTAACQQLLQEFLDGPCDVRAALVATADGRLIAVASRIEFEPSRIAAIGGSMLALSEACARELGHGTCRNSLIDCELGMTVILRVGAPQGGWALTTIGTRGSSLGLLFNHSKQLAEQLAVVAAQSHSLTPRVSLPLA</sequence>
<evidence type="ECO:0000313" key="2">
    <source>
        <dbReference type="EMBL" id="KRG39306.1"/>
    </source>
</evidence>
<comment type="caution">
    <text evidence="2">The sequence shown here is derived from an EMBL/GenBank/DDBJ whole genome shotgun (WGS) entry which is preliminary data.</text>
</comment>
<protein>
    <recommendedName>
        <fullName evidence="1">Roadblock/LAMTOR2 domain-containing protein</fullName>
    </recommendedName>
</protein>